<gene>
    <name evidence="1" type="ORF">RCL2_001895800</name>
</gene>
<proteinExistence type="predicted"/>
<sequence>MVIKDVERFNNVKDLLGNKDKAVLDKINEKSNELGGLTKEERSAMGFFKFARNRGVHKGTTLPRKMALERLNLASTNISPICESGLKKCIEFMNK</sequence>
<reference evidence="1" key="1">
    <citation type="submission" date="2019-10" db="EMBL/GenBank/DDBJ databases">
        <title>Conservation and host-specific expression of non-tandemly repeated heterogenous ribosome RNA gene in arbuscular mycorrhizal fungi.</title>
        <authorList>
            <person name="Maeda T."/>
            <person name="Kobayashi Y."/>
            <person name="Nakagawa T."/>
            <person name="Ezawa T."/>
            <person name="Yamaguchi K."/>
            <person name="Bino T."/>
            <person name="Nishimoto Y."/>
            <person name="Shigenobu S."/>
            <person name="Kawaguchi M."/>
        </authorList>
    </citation>
    <scope>NUCLEOTIDE SEQUENCE</scope>
    <source>
        <strain evidence="1">HR1</strain>
    </source>
</reference>
<protein>
    <submittedName>
        <fullName evidence="1">Uncharacterized protein</fullName>
    </submittedName>
</protein>
<dbReference type="AlphaFoldDB" id="A0A8H3LP04"/>
<accession>A0A8H3LP04</accession>
<dbReference type="Proteomes" id="UP000615446">
    <property type="component" value="Unassembled WGS sequence"/>
</dbReference>
<comment type="caution">
    <text evidence="1">The sequence shown here is derived from an EMBL/GenBank/DDBJ whole genome shotgun (WGS) entry which is preliminary data.</text>
</comment>
<name>A0A8H3LP04_9GLOM</name>
<evidence type="ECO:0000313" key="1">
    <source>
        <dbReference type="EMBL" id="GES92172.1"/>
    </source>
</evidence>
<dbReference type="EMBL" id="BLAL01000213">
    <property type="protein sequence ID" value="GES92172.1"/>
    <property type="molecule type" value="Genomic_DNA"/>
</dbReference>
<organism evidence="1 2">
    <name type="scientific">Rhizophagus clarus</name>
    <dbReference type="NCBI Taxonomy" id="94130"/>
    <lineage>
        <taxon>Eukaryota</taxon>
        <taxon>Fungi</taxon>
        <taxon>Fungi incertae sedis</taxon>
        <taxon>Mucoromycota</taxon>
        <taxon>Glomeromycotina</taxon>
        <taxon>Glomeromycetes</taxon>
        <taxon>Glomerales</taxon>
        <taxon>Glomeraceae</taxon>
        <taxon>Rhizophagus</taxon>
    </lineage>
</organism>
<evidence type="ECO:0000313" key="2">
    <source>
        <dbReference type="Proteomes" id="UP000615446"/>
    </source>
</evidence>